<keyword evidence="2" id="KW-1185">Reference proteome</keyword>
<proteinExistence type="predicted"/>
<sequence length="531" mass="62485">MKYLCTVLILIFLSVEGFAQIQFVERLEIETKPNEENFMIFPYKSGVLGFRVHGDRGLVLKRKFQYFLGSNNLEKKDLREVELPDYHDLIAYDFEGEFLYVLIGRTSIGKDRKIYRINLENSSLEKFDVSKILQFDLQDFQVLDERAIMMGLLDGRPVVQVFDIEEESVFTLQGIYANDAKIIQLQKQPETGVFDVVMSRRDMYKNKLISVLTFDLDGQKLREVKIDKLDDPKYEILEAVLTEPSAYRQAMFGPFGLRKKDAFQGIYFANINEFGEYFNHYYTIEDFPNFYNYLPERARKRRNKSVERAIEREKSITIPNVLATREVMAFGDGYLIYNDYFSPSSSRYMYNRNFYPGSEAYFNQHQRMYPALGTGMTAGGMGRPINYQFKYMAAQFMFVDSQGKLLWENSLPLGNKITHSDQKFGQVSFDGRDLYFLYLDKADLVLSHVREGEVLMENEKFEIELINDKERIRDTPENSLSLTWWYDNYYLLTGTQKVRYQTESGREANRHVFFVTKIKVDNQQMQFAEDR</sequence>
<organism evidence="1 2">
    <name type="scientific">Litoribacter ruber</name>
    <dbReference type="NCBI Taxonomy" id="702568"/>
    <lineage>
        <taxon>Bacteria</taxon>
        <taxon>Pseudomonadati</taxon>
        <taxon>Bacteroidota</taxon>
        <taxon>Cytophagia</taxon>
        <taxon>Cytophagales</taxon>
        <taxon>Cyclobacteriaceae</taxon>
        <taxon>Litoribacter</taxon>
    </lineage>
</organism>
<dbReference type="AlphaFoldDB" id="A0AAP2CJJ6"/>
<evidence type="ECO:0000313" key="2">
    <source>
        <dbReference type="Proteomes" id="UP001319104"/>
    </source>
</evidence>
<dbReference type="EMBL" id="JAHCMY010000007">
    <property type="protein sequence ID" value="MBS9524904.1"/>
    <property type="molecule type" value="Genomic_DNA"/>
</dbReference>
<evidence type="ECO:0000313" key="1">
    <source>
        <dbReference type="EMBL" id="MBS9524904.1"/>
    </source>
</evidence>
<gene>
    <name evidence="1" type="ORF">KI659_12870</name>
</gene>
<accession>A0AAP2CJJ6</accession>
<dbReference type="Proteomes" id="UP001319104">
    <property type="component" value="Unassembled WGS sequence"/>
</dbReference>
<reference evidence="1 2" key="1">
    <citation type="submission" date="2021-05" db="EMBL/GenBank/DDBJ databases">
        <authorList>
            <person name="Zhang Z.D."/>
            <person name="Osman G."/>
        </authorList>
    </citation>
    <scope>NUCLEOTIDE SEQUENCE [LARGE SCALE GENOMIC DNA]</scope>
    <source>
        <strain evidence="1 2">KCTC 32217</strain>
    </source>
</reference>
<dbReference type="RefSeq" id="WP_213945767.1">
    <property type="nucleotide sequence ID" value="NZ_JAHCMY010000007.1"/>
</dbReference>
<name>A0AAP2CJJ6_9BACT</name>
<comment type="caution">
    <text evidence="1">The sequence shown here is derived from an EMBL/GenBank/DDBJ whole genome shotgun (WGS) entry which is preliminary data.</text>
</comment>
<protein>
    <submittedName>
        <fullName evidence="1">Transcriptional regulator</fullName>
    </submittedName>
</protein>